<reference evidence="9" key="1">
    <citation type="submission" date="2022-10" db="EMBL/GenBank/DDBJ databases">
        <title>Genome assembly of Pristionchus species.</title>
        <authorList>
            <person name="Yoshida K."/>
            <person name="Sommer R.J."/>
        </authorList>
    </citation>
    <scope>NUCLEOTIDE SEQUENCE [LARGE SCALE GENOMIC DNA]</scope>
    <source>
        <strain evidence="9">RS5460</strain>
    </source>
</reference>
<keyword evidence="7" id="KW-1133">Transmembrane helix</keyword>
<name>A0AAN5D616_9BILA</name>
<feature type="transmembrane region" description="Helical" evidence="7">
    <location>
        <begin position="366"/>
        <end position="392"/>
    </location>
</feature>
<evidence type="ECO:0000256" key="4">
    <source>
        <dbReference type="ARBA" id="ARBA00022679"/>
    </source>
</evidence>
<keyword evidence="5" id="KW-0732">Signal</keyword>
<dbReference type="PANTHER" id="PTHR48043">
    <property type="entry name" value="EG:EG0003.4 PROTEIN-RELATED"/>
    <property type="match status" value="1"/>
</dbReference>
<keyword evidence="7" id="KW-0472">Membrane</keyword>
<dbReference type="InterPro" id="IPR002213">
    <property type="entry name" value="UDP_glucos_trans"/>
</dbReference>
<evidence type="ECO:0000256" key="6">
    <source>
        <dbReference type="ARBA" id="ARBA00047475"/>
    </source>
</evidence>
<protein>
    <recommendedName>
        <fullName evidence="2">glucuronosyltransferase</fullName>
        <ecNumber evidence="2">2.4.1.17</ecNumber>
    </recommendedName>
</protein>
<dbReference type="Pfam" id="PF00201">
    <property type="entry name" value="UDPGT"/>
    <property type="match status" value="1"/>
</dbReference>
<gene>
    <name evidence="8" type="ORF">PMAYCL1PPCAC_27741</name>
</gene>
<accession>A0AAN5D616</accession>
<sequence length="403" mass="46226">LDSTNVFDLLSTNKYDLALINGYDFCPFGLAYRHKISPVVSYVPTPVFTTQYYYAGLPELPLYESTIFEASHADRSSFIIRIYETLRTFKERYTHTRAYNAINSKFRARYGDNFPDVREIVMNNSLDFSNSHPLLEEPRPISLRLRYIGGIALPKPKPLSKELNTMLDLAAKGNVIFSLGTQVKPQVISSELQRVFINTFKCFPDYNFLWKFDGKTQTNASNIFNMDWIPQTDLLYDSRVVAFISHMGLNSFIETSFAGVPVVAIPLFADQVHNARRAKALGTGEIVRKSQITEDNLIAALEKVLFNESYRKRSKEIASMIAAMPDTPERIFIEGIEFAAKFKNLSSHYRLKGAHHNFLVQIGWDVAAFFTVSLIFFVYITTKVFIFVFRCFMTLMERKSKLE</sequence>
<dbReference type="GO" id="GO:0015020">
    <property type="term" value="F:glucuronosyltransferase activity"/>
    <property type="evidence" value="ECO:0007669"/>
    <property type="project" value="UniProtKB-EC"/>
</dbReference>
<organism evidence="8 9">
    <name type="scientific">Pristionchus mayeri</name>
    <dbReference type="NCBI Taxonomy" id="1317129"/>
    <lineage>
        <taxon>Eukaryota</taxon>
        <taxon>Metazoa</taxon>
        <taxon>Ecdysozoa</taxon>
        <taxon>Nematoda</taxon>
        <taxon>Chromadorea</taxon>
        <taxon>Rhabditida</taxon>
        <taxon>Rhabditina</taxon>
        <taxon>Diplogasteromorpha</taxon>
        <taxon>Diplogasteroidea</taxon>
        <taxon>Neodiplogasteridae</taxon>
        <taxon>Pristionchus</taxon>
    </lineage>
</organism>
<feature type="non-terminal residue" evidence="8">
    <location>
        <position position="1"/>
    </location>
</feature>
<evidence type="ECO:0000313" key="8">
    <source>
        <dbReference type="EMBL" id="GMR57546.1"/>
    </source>
</evidence>
<keyword evidence="4" id="KW-0808">Transferase</keyword>
<dbReference type="PANTHER" id="PTHR48043:SF154">
    <property type="entry name" value="GLUCURONOSYLTRANSFERASE"/>
    <property type="match status" value="1"/>
</dbReference>
<dbReference type="Proteomes" id="UP001328107">
    <property type="component" value="Unassembled WGS sequence"/>
</dbReference>
<keyword evidence="9" id="KW-1185">Reference proteome</keyword>
<dbReference type="SUPFAM" id="SSF53756">
    <property type="entry name" value="UDP-Glycosyltransferase/glycogen phosphorylase"/>
    <property type="match status" value="1"/>
</dbReference>
<comment type="caution">
    <text evidence="8">The sequence shown here is derived from an EMBL/GenBank/DDBJ whole genome shotgun (WGS) entry which is preliminary data.</text>
</comment>
<dbReference type="InterPro" id="IPR050271">
    <property type="entry name" value="UDP-glycosyltransferase"/>
</dbReference>
<comment type="similarity">
    <text evidence="1">Belongs to the UDP-glycosyltransferase family.</text>
</comment>
<evidence type="ECO:0000256" key="3">
    <source>
        <dbReference type="ARBA" id="ARBA00022676"/>
    </source>
</evidence>
<dbReference type="FunFam" id="3.40.50.2000:FF:000021">
    <property type="entry name" value="UDP-glucuronosyltransferase"/>
    <property type="match status" value="1"/>
</dbReference>
<dbReference type="EMBL" id="BTRK01000006">
    <property type="protein sequence ID" value="GMR57546.1"/>
    <property type="molecule type" value="Genomic_DNA"/>
</dbReference>
<evidence type="ECO:0000313" key="9">
    <source>
        <dbReference type="Proteomes" id="UP001328107"/>
    </source>
</evidence>
<evidence type="ECO:0000256" key="5">
    <source>
        <dbReference type="ARBA" id="ARBA00022729"/>
    </source>
</evidence>
<comment type="catalytic activity">
    <reaction evidence="6">
        <text>glucuronate acceptor + UDP-alpha-D-glucuronate = acceptor beta-D-glucuronoside + UDP + H(+)</text>
        <dbReference type="Rhea" id="RHEA:21032"/>
        <dbReference type="ChEBI" id="CHEBI:15378"/>
        <dbReference type="ChEBI" id="CHEBI:58052"/>
        <dbReference type="ChEBI" id="CHEBI:58223"/>
        <dbReference type="ChEBI" id="CHEBI:132367"/>
        <dbReference type="ChEBI" id="CHEBI:132368"/>
        <dbReference type="EC" id="2.4.1.17"/>
    </reaction>
</comment>
<evidence type="ECO:0000256" key="1">
    <source>
        <dbReference type="ARBA" id="ARBA00009995"/>
    </source>
</evidence>
<dbReference type="Gene3D" id="3.40.50.2000">
    <property type="entry name" value="Glycogen Phosphorylase B"/>
    <property type="match status" value="1"/>
</dbReference>
<evidence type="ECO:0000256" key="2">
    <source>
        <dbReference type="ARBA" id="ARBA00012544"/>
    </source>
</evidence>
<proteinExistence type="inferred from homology"/>
<keyword evidence="7" id="KW-0812">Transmembrane</keyword>
<dbReference type="CDD" id="cd03784">
    <property type="entry name" value="GT1_Gtf-like"/>
    <property type="match status" value="1"/>
</dbReference>
<dbReference type="EC" id="2.4.1.17" evidence="2"/>
<dbReference type="AlphaFoldDB" id="A0AAN5D616"/>
<keyword evidence="3" id="KW-0328">Glycosyltransferase</keyword>
<evidence type="ECO:0000256" key="7">
    <source>
        <dbReference type="SAM" id="Phobius"/>
    </source>
</evidence>